<organism evidence="2 3">
    <name type="scientific">Folsomia candida</name>
    <name type="common">Springtail</name>
    <dbReference type="NCBI Taxonomy" id="158441"/>
    <lineage>
        <taxon>Eukaryota</taxon>
        <taxon>Metazoa</taxon>
        <taxon>Ecdysozoa</taxon>
        <taxon>Arthropoda</taxon>
        <taxon>Hexapoda</taxon>
        <taxon>Collembola</taxon>
        <taxon>Entomobryomorpha</taxon>
        <taxon>Isotomoidea</taxon>
        <taxon>Isotomidae</taxon>
        <taxon>Proisotominae</taxon>
        <taxon>Folsomia</taxon>
    </lineage>
</organism>
<comment type="caution">
    <text evidence="2">The sequence shown here is derived from an EMBL/GenBank/DDBJ whole genome shotgun (WGS) entry which is preliminary data.</text>
</comment>
<feature type="compositionally biased region" description="Acidic residues" evidence="1">
    <location>
        <begin position="46"/>
        <end position="56"/>
    </location>
</feature>
<keyword evidence="3" id="KW-1185">Reference proteome</keyword>
<evidence type="ECO:0000313" key="2">
    <source>
        <dbReference type="EMBL" id="OXA57889.1"/>
    </source>
</evidence>
<proteinExistence type="predicted"/>
<accession>A0A226EKA3</accession>
<dbReference type="Proteomes" id="UP000198287">
    <property type="component" value="Unassembled WGS sequence"/>
</dbReference>
<feature type="region of interest" description="Disordered" evidence="1">
    <location>
        <begin position="1"/>
        <end position="71"/>
    </location>
</feature>
<name>A0A226EKA3_FOLCA</name>
<gene>
    <name evidence="2" type="ORF">Fcan01_08456</name>
</gene>
<dbReference type="EMBL" id="LNIX01000003">
    <property type="protein sequence ID" value="OXA57889.1"/>
    <property type="molecule type" value="Genomic_DNA"/>
</dbReference>
<evidence type="ECO:0000313" key="3">
    <source>
        <dbReference type="Proteomes" id="UP000198287"/>
    </source>
</evidence>
<dbReference type="AlphaFoldDB" id="A0A226EKA3"/>
<sequence length="119" mass="13027">MSTSAYSSHTTPREAGRGVDDDDDDDQVVRSRLRLSSVPSSLSYDEHDDDDDDDDDVFQHTHGRGSYSALPAPAFTIPSHSTYAILPPTNFCSYASKPNFVYLVGCLVLEKIERAGNGI</sequence>
<evidence type="ECO:0000256" key="1">
    <source>
        <dbReference type="SAM" id="MobiDB-lite"/>
    </source>
</evidence>
<protein>
    <submittedName>
        <fullName evidence="2">Uncharacterized protein</fullName>
    </submittedName>
</protein>
<reference evidence="2 3" key="1">
    <citation type="submission" date="2015-12" db="EMBL/GenBank/DDBJ databases">
        <title>The genome of Folsomia candida.</title>
        <authorList>
            <person name="Faddeeva A."/>
            <person name="Derks M.F."/>
            <person name="Anvar Y."/>
            <person name="Smit S."/>
            <person name="Van Straalen N."/>
            <person name="Roelofs D."/>
        </authorList>
    </citation>
    <scope>NUCLEOTIDE SEQUENCE [LARGE SCALE GENOMIC DNA]</scope>
    <source>
        <strain evidence="2 3">VU population</strain>
        <tissue evidence="2">Whole body</tissue>
    </source>
</reference>
<feature type="compositionally biased region" description="Low complexity" evidence="1">
    <location>
        <begin position="34"/>
        <end position="43"/>
    </location>
</feature>
<feature type="compositionally biased region" description="Polar residues" evidence="1">
    <location>
        <begin position="1"/>
        <end position="10"/>
    </location>
</feature>